<proteinExistence type="predicted"/>
<feature type="coiled-coil region" evidence="1">
    <location>
        <begin position="322"/>
        <end position="402"/>
    </location>
</feature>
<dbReference type="SUPFAM" id="SSF52540">
    <property type="entry name" value="P-loop containing nucleoside triphosphate hydrolases"/>
    <property type="match status" value="1"/>
</dbReference>
<dbReference type="Gene3D" id="1.10.287.510">
    <property type="entry name" value="Helix hairpin bin"/>
    <property type="match status" value="1"/>
</dbReference>
<comment type="caution">
    <text evidence="2">The sequence shown here is derived from an EMBL/GenBank/DDBJ whole genome shotgun (WGS) entry which is preliminary data.</text>
</comment>
<keyword evidence="1" id="KW-0175">Coiled coil</keyword>
<dbReference type="Proteomes" id="UP000681162">
    <property type="component" value="Unassembled WGS sequence"/>
</dbReference>
<gene>
    <name evidence="2" type="ORF">J41TS12_50420</name>
</gene>
<feature type="coiled-coil region" evidence="1">
    <location>
        <begin position="259"/>
        <end position="293"/>
    </location>
</feature>
<keyword evidence="3" id="KW-1185">Reference proteome</keyword>
<evidence type="ECO:0000313" key="2">
    <source>
        <dbReference type="EMBL" id="GIO40181.1"/>
    </source>
</evidence>
<dbReference type="Gene3D" id="3.40.50.300">
    <property type="entry name" value="P-loop containing nucleotide triphosphate hydrolases"/>
    <property type="match status" value="1"/>
</dbReference>
<dbReference type="AlphaFoldDB" id="A0A920CH94"/>
<evidence type="ECO:0000313" key="3">
    <source>
        <dbReference type="Proteomes" id="UP000681162"/>
    </source>
</evidence>
<dbReference type="EMBL" id="BORR01000037">
    <property type="protein sequence ID" value="GIO40181.1"/>
    <property type="molecule type" value="Genomic_DNA"/>
</dbReference>
<sequence length="528" mass="59712">MAKQIRFIRLLLENFAGVKQLDEKYGDITRLSGHNGEGKTTFGEAPAWIFFGTDLFGKTWNPSPTTYEFDVVRARLTLSVDGDEMTFERGIDGGDAVYLVNDVPKTATKFKEAVAALFDKDEFLSLYNPAYFFTMNRFDQRAFILKNTLPPARSIVLAEMSRTSPEQKVKDIPLNPAAAKLEELLKKASIDDLIERHSGKNGLKTKLEKQHLMDKGRVNTLREQFDRLPAAPDDIEAVKAESAALLEQVQLIAPQMDKAKQEADKRSALQAQLTAAQQQVDSAKRRYMAVYNEPIEDTCPRCKRPLDEDSVKTVTDAKEARKKELHAEHTALVAKRKELEEQLAGMELVDVSDLWNEMREMERKRDELEDIIHAESIREGKKAELEAAKKAEDDTLSALKETIFILDAIKSYQAKESEIQAEKIQSQFTTLTVRLFDYVKSKGEYVPDFSIQMHGKDYATLSVGEKITAGLELSEVLFKQSELVLPTFVDGIGEYTGEFMIYGQLITAQAEKGREFTIETEDLSHEKE</sequence>
<reference evidence="2 3" key="1">
    <citation type="submission" date="2021-03" db="EMBL/GenBank/DDBJ databases">
        <title>Antimicrobial resistance genes in bacteria isolated from Japanese honey, and their potential for conferring macrolide and lincosamide resistance in the American foulbrood pathogen Paenibacillus larvae.</title>
        <authorList>
            <person name="Okamoto M."/>
            <person name="Kumagai M."/>
            <person name="Kanamori H."/>
            <person name="Takamatsu D."/>
        </authorList>
    </citation>
    <scope>NUCLEOTIDE SEQUENCE [LARGE SCALE GENOMIC DNA]</scope>
    <source>
        <strain evidence="2 3">J41TS12</strain>
    </source>
</reference>
<dbReference type="RefSeq" id="WP_212944341.1">
    <property type="nucleotide sequence ID" value="NZ_BORR01000037.1"/>
</dbReference>
<name>A0A920CH94_9BACL</name>
<evidence type="ECO:0000256" key="1">
    <source>
        <dbReference type="SAM" id="Coils"/>
    </source>
</evidence>
<dbReference type="InterPro" id="IPR027417">
    <property type="entry name" value="P-loop_NTPase"/>
</dbReference>
<accession>A0A920CH94</accession>
<protein>
    <submittedName>
        <fullName evidence="2">Uncharacterized protein</fullName>
    </submittedName>
</protein>
<organism evidence="2 3">
    <name type="scientific">Paenibacillus antibioticophila</name>
    <dbReference type="NCBI Taxonomy" id="1274374"/>
    <lineage>
        <taxon>Bacteria</taxon>
        <taxon>Bacillati</taxon>
        <taxon>Bacillota</taxon>
        <taxon>Bacilli</taxon>
        <taxon>Bacillales</taxon>
        <taxon>Paenibacillaceae</taxon>
        <taxon>Paenibacillus</taxon>
    </lineage>
</organism>